<organism evidence="2 3">
    <name type="scientific">Paramecium sonneborni</name>
    <dbReference type="NCBI Taxonomy" id="65129"/>
    <lineage>
        <taxon>Eukaryota</taxon>
        <taxon>Sar</taxon>
        <taxon>Alveolata</taxon>
        <taxon>Ciliophora</taxon>
        <taxon>Intramacronucleata</taxon>
        <taxon>Oligohymenophorea</taxon>
        <taxon>Peniculida</taxon>
        <taxon>Parameciidae</taxon>
        <taxon>Paramecium</taxon>
    </lineage>
</organism>
<sequence>MKMIDFIMIMQNVCRFNQIIIIIIVISQYFYKMNFNYQLDKLTRFLKKYERVSTLDVIYMFLSHLLGLNKTLDFRFGFCKETLMAFFFLLGLLQRNI</sequence>
<proteinExistence type="predicted"/>
<evidence type="ECO:0000313" key="2">
    <source>
        <dbReference type="EMBL" id="CAD8106071.1"/>
    </source>
</evidence>
<feature type="transmembrane region" description="Helical" evidence="1">
    <location>
        <begin position="74"/>
        <end position="93"/>
    </location>
</feature>
<keyword evidence="1" id="KW-0472">Membrane</keyword>
<keyword evidence="1" id="KW-1133">Transmembrane helix</keyword>
<feature type="transmembrane region" description="Helical" evidence="1">
    <location>
        <begin position="6"/>
        <end position="31"/>
    </location>
</feature>
<evidence type="ECO:0000313" key="3">
    <source>
        <dbReference type="Proteomes" id="UP000692954"/>
    </source>
</evidence>
<dbReference type="Proteomes" id="UP000692954">
    <property type="component" value="Unassembled WGS sequence"/>
</dbReference>
<reference evidence="2" key="1">
    <citation type="submission" date="2021-01" db="EMBL/GenBank/DDBJ databases">
        <authorList>
            <consortium name="Genoscope - CEA"/>
            <person name="William W."/>
        </authorList>
    </citation>
    <scope>NUCLEOTIDE SEQUENCE</scope>
</reference>
<comment type="caution">
    <text evidence="2">The sequence shown here is derived from an EMBL/GenBank/DDBJ whole genome shotgun (WGS) entry which is preliminary data.</text>
</comment>
<keyword evidence="1" id="KW-0812">Transmembrane</keyword>
<protein>
    <submittedName>
        <fullName evidence="2">Uncharacterized protein</fullName>
    </submittedName>
</protein>
<dbReference type="AlphaFoldDB" id="A0A8S1PSQ8"/>
<evidence type="ECO:0000256" key="1">
    <source>
        <dbReference type="SAM" id="Phobius"/>
    </source>
</evidence>
<keyword evidence="3" id="KW-1185">Reference proteome</keyword>
<name>A0A8S1PSQ8_9CILI</name>
<dbReference type="EMBL" id="CAJJDN010000086">
    <property type="protein sequence ID" value="CAD8106071.1"/>
    <property type="molecule type" value="Genomic_DNA"/>
</dbReference>
<accession>A0A8S1PSQ8</accession>
<gene>
    <name evidence="2" type="ORF">PSON_ATCC_30995.1.T0860012</name>
</gene>